<sequence>MKTVYMLYELEYECGYKFMHPVYEDGCVTHFPLDFKYLVALLKYSETDLDGMIMGIHYLHALDKESYSPLKTSMKSSEECNVAFEKHNESL</sequence>
<organism evidence="1 2">
    <name type="scientific">Bacteroides faecium</name>
    <dbReference type="NCBI Taxonomy" id="2715212"/>
    <lineage>
        <taxon>Bacteria</taxon>
        <taxon>Pseudomonadati</taxon>
        <taxon>Bacteroidota</taxon>
        <taxon>Bacteroidia</taxon>
        <taxon>Bacteroidales</taxon>
        <taxon>Bacteroidaceae</taxon>
        <taxon>Bacteroides</taxon>
    </lineage>
</organism>
<gene>
    <name evidence="1" type="ORF">BacF7301_15705</name>
</gene>
<dbReference type="AlphaFoldDB" id="A0A6H0KSV1"/>
<keyword evidence="2" id="KW-1185">Reference proteome</keyword>
<accession>A0A6H0KSV1</accession>
<dbReference type="EMBL" id="CP050831">
    <property type="protein sequence ID" value="QIU95507.1"/>
    <property type="molecule type" value="Genomic_DNA"/>
</dbReference>
<reference evidence="1 2" key="1">
    <citation type="submission" date="2020-03" db="EMBL/GenBank/DDBJ databases">
        <title>Genomic analysis of Bacteroides faecium CBA7301.</title>
        <authorList>
            <person name="Kim J."/>
            <person name="Roh S.W."/>
        </authorList>
    </citation>
    <scope>NUCLEOTIDE SEQUENCE [LARGE SCALE GENOMIC DNA]</scope>
    <source>
        <strain evidence="1 2">CBA7301</strain>
    </source>
</reference>
<dbReference type="Proteomes" id="UP000501780">
    <property type="component" value="Chromosome"/>
</dbReference>
<evidence type="ECO:0000313" key="1">
    <source>
        <dbReference type="EMBL" id="QIU95507.1"/>
    </source>
</evidence>
<name>A0A6H0KSV1_9BACE</name>
<dbReference type="KEGG" id="bfc:BacF7301_15705"/>
<evidence type="ECO:0000313" key="2">
    <source>
        <dbReference type="Proteomes" id="UP000501780"/>
    </source>
</evidence>
<dbReference type="RefSeq" id="WP_167964248.1">
    <property type="nucleotide sequence ID" value="NZ_CP050831.1"/>
</dbReference>
<protein>
    <submittedName>
        <fullName evidence="1">Uncharacterized protein</fullName>
    </submittedName>
</protein>
<proteinExistence type="predicted"/>